<evidence type="ECO:0000259" key="2">
    <source>
        <dbReference type="PROSITE" id="PS50110"/>
    </source>
</evidence>
<evidence type="ECO:0000259" key="3">
    <source>
        <dbReference type="PROSITE" id="PS50930"/>
    </source>
</evidence>
<dbReference type="Gene3D" id="2.40.50.1020">
    <property type="entry name" value="LytTr DNA-binding domain"/>
    <property type="match status" value="1"/>
</dbReference>
<dbReference type="PROSITE" id="PS50930">
    <property type="entry name" value="HTH_LYTTR"/>
    <property type="match status" value="1"/>
</dbReference>
<feature type="domain" description="HTH LytTR-type" evidence="3">
    <location>
        <begin position="147"/>
        <end position="251"/>
    </location>
</feature>
<dbReference type="PROSITE" id="PS50110">
    <property type="entry name" value="RESPONSE_REGULATORY"/>
    <property type="match status" value="1"/>
</dbReference>
<feature type="domain" description="Response regulatory" evidence="2">
    <location>
        <begin position="6"/>
        <end position="120"/>
    </location>
</feature>
<evidence type="ECO:0000313" key="4">
    <source>
        <dbReference type="EMBL" id="MRV76064.1"/>
    </source>
</evidence>
<dbReference type="EMBL" id="WKJJ01000027">
    <property type="protein sequence ID" value="MRV76064.1"/>
    <property type="molecule type" value="Genomic_DNA"/>
</dbReference>
<organism evidence="4 5">
    <name type="scientific">Pseudoduganella rivuli</name>
    <dbReference type="NCBI Taxonomy" id="2666085"/>
    <lineage>
        <taxon>Bacteria</taxon>
        <taxon>Pseudomonadati</taxon>
        <taxon>Pseudomonadota</taxon>
        <taxon>Betaproteobacteria</taxon>
        <taxon>Burkholderiales</taxon>
        <taxon>Oxalobacteraceae</taxon>
        <taxon>Telluria group</taxon>
        <taxon>Pseudoduganella</taxon>
    </lineage>
</organism>
<dbReference type="Gene3D" id="3.40.50.2300">
    <property type="match status" value="1"/>
</dbReference>
<dbReference type="Proteomes" id="UP000446768">
    <property type="component" value="Unassembled WGS sequence"/>
</dbReference>
<dbReference type="PANTHER" id="PTHR37299:SF1">
    <property type="entry name" value="STAGE 0 SPORULATION PROTEIN A HOMOLOG"/>
    <property type="match status" value="1"/>
</dbReference>
<feature type="modified residue" description="4-aspartylphosphate" evidence="1">
    <location>
        <position position="57"/>
    </location>
</feature>
<keyword evidence="1" id="KW-0597">Phosphoprotein</keyword>
<dbReference type="SMART" id="SM00448">
    <property type="entry name" value="REC"/>
    <property type="match status" value="1"/>
</dbReference>
<dbReference type="InterPro" id="IPR007492">
    <property type="entry name" value="LytTR_DNA-bd_dom"/>
</dbReference>
<dbReference type="Pfam" id="PF00072">
    <property type="entry name" value="Response_reg"/>
    <property type="match status" value="1"/>
</dbReference>
<evidence type="ECO:0000313" key="5">
    <source>
        <dbReference type="Proteomes" id="UP000446768"/>
    </source>
</evidence>
<dbReference type="SUPFAM" id="SSF52172">
    <property type="entry name" value="CheY-like"/>
    <property type="match status" value="1"/>
</dbReference>
<dbReference type="RefSeq" id="WP_154381216.1">
    <property type="nucleotide sequence ID" value="NZ_WKJJ01000027.1"/>
</dbReference>
<dbReference type="SMART" id="SM00850">
    <property type="entry name" value="LytTR"/>
    <property type="match status" value="1"/>
</dbReference>
<keyword evidence="5" id="KW-1185">Reference proteome</keyword>
<accession>A0A7X2LXL9</accession>
<gene>
    <name evidence="4" type="ORF">GJ700_30555</name>
</gene>
<dbReference type="PANTHER" id="PTHR37299">
    <property type="entry name" value="TRANSCRIPTIONAL REGULATOR-RELATED"/>
    <property type="match status" value="1"/>
</dbReference>
<reference evidence="4 5" key="1">
    <citation type="submission" date="2019-11" db="EMBL/GenBank/DDBJ databases">
        <title>Novel species isolated from a subtropical stream in China.</title>
        <authorList>
            <person name="Lu H."/>
        </authorList>
    </citation>
    <scope>NUCLEOTIDE SEQUENCE [LARGE SCALE GENOMIC DNA]</scope>
    <source>
        <strain evidence="4 5">FT92W</strain>
    </source>
</reference>
<dbReference type="InterPro" id="IPR046947">
    <property type="entry name" value="LytR-like"/>
</dbReference>
<dbReference type="GO" id="GO:0003677">
    <property type="term" value="F:DNA binding"/>
    <property type="evidence" value="ECO:0007669"/>
    <property type="project" value="InterPro"/>
</dbReference>
<proteinExistence type="predicted"/>
<protein>
    <submittedName>
        <fullName evidence="4">Response regulator</fullName>
    </submittedName>
</protein>
<dbReference type="GO" id="GO:0000156">
    <property type="term" value="F:phosphorelay response regulator activity"/>
    <property type="evidence" value="ECO:0007669"/>
    <property type="project" value="InterPro"/>
</dbReference>
<comment type="caution">
    <text evidence="4">The sequence shown here is derived from an EMBL/GenBank/DDBJ whole genome shotgun (WGS) entry which is preliminary data.</text>
</comment>
<dbReference type="InterPro" id="IPR011006">
    <property type="entry name" value="CheY-like_superfamily"/>
</dbReference>
<dbReference type="AlphaFoldDB" id="A0A7X2LXL9"/>
<dbReference type="InterPro" id="IPR001789">
    <property type="entry name" value="Sig_transdc_resp-reg_receiver"/>
</dbReference>
<sequence length="251" mass="27802">MSRPVNVLIVDDEAHARTNLRLALQELPGWRVAGECASASAARLQLAAGGVDVLLLDVQMPQESGLELARELSRQDTPPLVVFVTAHRGHALDAFDVHALDYIVKPVDERRLRQALERASALLDQRAAYTRALRSFADPAPGYWQELAVRSVGRIERVDVADVLWLDSAGNYVELHMAQRSLLHRSTLTELERYLDPAVFLRIHRRTLVRRSQMQALRQGGEGGYVLALRCGAELAVSERYAASVKAALAP</sequence>
<name>A0A7X2LXL9_9BURK</name>
<dbReference type="Pfam" id="PF04397">
    <property type="entry name" value="LytTR"/>
    <property type="match status" value="1"/>
</dbReference>
<evidence type="ECO:0000256" key="1">
    <source>
        <dbReference type="PROSITE-ProRule" id="PRU00169"/>
    </source>
</evidence>